<dbReference type="Proteomes" id="UP001500618">
    <property type="component" value="Unassembled WGS sequence"/>
</dbReference>
<evidence type="ECO:0000313" key="1">
    <source>
        <dbReference type="EMBL" id="GAA1692752.1"/>
    </source>
</evidence>
<sequence length="283" mass="30164">METRIARIAATVLEPIHITCYFSPETAEHLTAIGLRPGRMVYYAGRAAPMGAVGPGVVTATFYNFSPGPIAKNIPRAWTLASPADVVAARLAAVDAALVRLLGEAGCESPEVVELNELAREATAACTPEGRPLYAAYADLEWPEKPYLAVWHAASLLREYRGGGHIAALVQAGIPGLDALLLHIATGRSFTREFAQPSRGWTDQEWDTAAKGLVERGLIDAENTITEAGLKLRSELEAATDRAAMAPWEALGEAKTNRLIELGGQIRDQLATAGAGPKGVFVR</sequence>
<dbReference type="EMBL" id="BAAANY010000019">
    <property type="protein sequence ID" value="GAA1692752.1"/>
    <property type="molecule type" value="Genomic_DNA"/>
</dbReference>
<dbReference type="Pfam" id="PF21863">
    <property type="entry name" value="HTH_67"/>
    <property type="match status" value="1"/>
</dbReference>
<dbReference type="InterPro" id="IPR054058">
    <property type="entry name" value="HTH_67"/>
</dbReference>
<dbReference type="NCBIfam" id="NF047719">
    <property type="entry name" value="SCO6745_fam_HTH"/>
    <property type="match status" value="1"/>
</dbReference>
<accession>A0ABN2HSP1</accession>
<name>A0ABN2HSP1_9ACTN</name>
<dbReference type="RefSeq" id="WP_163569216.1">
    <property type="nucleotide sequence ID" value="NZ_BAAANY010000019.1"/>
</dbReference>
<evidence type="ECO:0000313" key="2">
    <source>
        <dbReference type="Proteomes" id="UP001500618"/>
    </source>
</evidence>
<comment type="caution">
    <text evidence="1">The sequence shown here is derived from an EMBL/GenBank/DDBJ whole genome shotgun (WGS) entry which is preliminary data.</text>
</comment>
<organism evidence="1 2">
    <name type="scientific">Fodinicola feengrottensis</name>
    <dbReference type="NCBI Taxonomy" id="435914"/>
    <lineage>
        <taxon>Bacteria</taxon>
        <taxon>Bacillati</taxon>
        <taxon>Actinomycetota</taxon>
        <taxon>Actinomycetes</taxon>
        <taxon>Mycobacteriales</taxon>
        <taxon>Fodinicola</taxon>
    </lineage>
</organism>
<evidence type="ECO:0008006" key="3">
    <source>
        <dbReference type="Google" id="ProtNLM"/>
    </source>
</evidence>
<keyword evidence="2" id="KW-1185">Reference proteome</keyword>
<reference evidence="1 2" key="1">
    <citation type="journal article" date="2019" name="Int. J. Syst. Evol. Microbiol.">
        <title>The Global Catalogue of Microorganisms (GCM) 10K type strain sequencing project: providing services to taxonomists for standard genome sequencing and annotation.</title>
        <authorList>
            <consortium name="The Broad Institute Genomics Platform"/>
            <consortium name="The Broad Institute Genome Sequencing Center for Infectious Disease"/>
            <person name="Wu L."/>
            <person name="Ma J."/>
        </authorList>
    </citation>
    <scope>NUCLEOTIDE SEQUENCE [LARGE SCALE GENOMIC DNA]</scope>
    <source>
        <strain evidence="1 2">JCM 14718</strain>
    </source>
</reference>
<proteinExistence type="predicted"/>
<protein>
    <recommendedName>
        <fullName evidence="3">SalK</fullName>
    </recommendedName>
</protein>
<gene>
    <name evidence="1" type="ORF">GCM10009765_47590</name>
</gene>